<evidence type="ECO:0000256" key="1">
    <source>
        <dbReference type="SAM" id="MobiDB-lite"/>
    </source>
</evidence>
<dbReference type="PROSITE" id="PS00018">
    <property type="entry name" value="EF_HAND_1"/>
    <property type="match status" value="2"/>
</dbReference>
<dbReference type="Gene3D" id="1.10.238.10">
    <property type="entry name" value="EF-hand"/>
    <property type="match status" value="1"/>
</dbReference>
<dbReference type="AlphaFoldDB" id="A0A934RW26"/>
<feature type="compositionally biased region" description="Low complexity" evidence="1">
    <location>
        <begin position="158"/>
        <end position="167"/>
    </location>
</feature>
<dbReference type="InterPro" id="IPR002048">
    <property type="entry name" value="EF_hand_dom"/>
</dbReference>
<sequence>MKTPLLVLALFGSSIAATSLVAEPEDRPAPPDPETVVIDLFEFDADGNNSLSQDELLTGFQELRNKHRGARPEGRKGGPRMGRQGGEGDGELKGPPPGGKGKKGKKGKKGGRRGPPSPEEMGSRMIENFDASGDGELNPEELLEAVSAMHERRGPGRRGPAPEETSE</sequence>
<evidence type="ECO:0000313" key="5">
    <source>
        <dbReference type="Proteomes" id="UP000617628"/>
    </source>
</evidence>
<gene>
    <name evidence="4" type="ORF">JIN87_06560</name>
</gene>
<feature type="region of interest" description="Disordered" evidence="1">
    <location>
        <begin position="60"/>
        <end position="167"/>
    </location>
</feature>
<dbReference type="GO" id="GO:0005509">
    <property type="term" value="F:calcium ion binding"/>
    <property type="evidence" value="ECO:0007669"/>
    <property type="project" value="InterPro"/>
</dbReference>
<organism evidence="4 5">
    <name type="scientific">Pelagicoccus mobilis</name>
    <dbReference type="NCBI Taxonomy" id="415221"/>
    <lineage>
        <taxon>Bacteria</taxon>
        <taxon>Pseudomonadati</taxon>
        <taxon>Verrucomicrobiota</taxon>
        <taxon>Opitutia</taxon>
        <taxon>Puniceicoccales</taxon>
        <taxon>Pelagicoccaceae</taxon>
        <taxon>Pelagicoccus</taxon>
    </lineage>
</organism>
<feature type="domain" description="EF-hand" evidence="3">
    <location>
        <begin position="117"/>
        <end position="152"/>
    </location>
</feature>
<feature type="compositionally biased region" description="Basic residues" evidence="1">
    <location>
        <begin position="100"/>
        <end position="112"/>
    </location>
</feature>
<dbReference type="RefSeq" id="WP_200354742.1">
    <property type="nucleotide sequence ID" value="NZ_JAENIL010000010.1"/>
</dbReference>
<protein>
    <recommendedName>
        <fullName evidence="3">EF-hand domain-containing protein</fullName>
    </recommendedName>
</protein>
<evidence type="ECO:0000313" key="4">
    <source>
        <dbReference type="EMBL" id="MBK1876525.1"/>
    </source>
</evidence>
<evidence type="ECO:0000256" key="2">
    <source>
        <dbReference type="SAM" id="SignalP"/>
    </source>
</evidence>
<dbReference type="InterPro" id="IPR011992">
    <property type="entry name" value="EF-hand-dom_pair"/>
</dbReference>
<name>A0A934RW26_9BACT</name>
<feature type="chain" id="PRO_5036979311" description="EF-hand domain-containing protein" evidence="2">
    <location>
        <begin position="23"/>
        <end position="167"/>
    </location>
</feature>
<comment type="caution">
    <text evidence="4">The sequence shown here is derived from an EMBL/GenBank/DDBJ whole genome shotgun (WGS) entry which is preliminary data.</text>
</comment>
<reference evidence="4" key="1">
    <citation type="submission" date="2021-01" db="EMBL/GenBank/DDBJ databases">
        <title>Modified the classification status of verrucomicrobia.</title>
        <authorList>
            <person name="Feng X."/>
        </authorList>
    </citation>
    <scope>NUCLEOTIDE SEQUENCE</scope>
    <source>
        <strain evidence="4">KCTC 13126</strain>
    </source>
</reference>
<dbReference type="Proteomes" id="UP000617628">
    <property type="component" value="Unassembled WGS sequence"/>
</dbReference>
<proteinExistence type="predicted"/>
<evidence type="ECO:0000259" key="3">
    <source>
        <dbReference type="PROSITE" id="PS50222"/>
    </source>
</evidence>
<dbReference type="InterPro" id="IPR018247">
    <property type="entry name" value="EF_Hand_1_Ca_BS"/>
</dbReference>
<keyword evidence="5" id="KW-1185">Reference proteome</keyword>
<keyword evidence="2" id="KW-0732">Signal</keyword>
<dbReference type="SUPFAM" id="SSF47473">
    <property type="entry name" value="EF-hand"/>
    <property type="match status" value="1"/>
</dbReference>
<dbReference type="SMART" id="SM00054">
    <property type="entry name" value="EFh"/>
    <property type="match status" value="2"/>
</dbReference>
<dbReference type="PROSITE" id="PS50222">
    <property type="entry name" value="EF_HAND_2"/>
    <property type="match status" value="1"/>
</dbReference>
<dbReference type="EMBL" id="JAENIL010000010">
    <property type="protein sequence ID" value="MBK1876525.1"/>
    <property type="molecule type" value="Genomic_DNA"/>
</dbReference>
<accession>A0A934RW26</accession>
<feature type="signal peptide" evidence="2">
    <location>
        <begin position="1"/>
        <end position="22"/>
    </location>
</feature>